<sequence>MYFEGLGGASVVNGVLRVETFYRNARGEDVSSGELILPANRVVPVVEALQSLIEQIRTQDGAPASGDATAKKK</sequence>
<evidence type="ECO:0000313" key="1">
    <source>
        <dbReference type="EMBL" id="MEJ6010513.1"/>
    </source>
</evidence>
<name>A0ABU8S985_9SPHN</name>
<accession>A0ABU8S985</accession>
<protein>
    <recommendedName>
        <fullName evidence="3">Transcriptional coactivator p15 (PC4) C-terminal domain-containing protein</fullName>
    </recommendedName>
</protein>
<dbReference type="RefSeq" id="WP_339967199.1">
    <property type="nucleotide sequence ID" value="NZ_JBBHJY010000005.1"/>
</dbReference>
<evidence type="ECO:0000313" key="2">
    <source>
        <dbReference type="Proteomes" id="UP001379235"/>
    </source>
</evidence>
<proteinExistence type="predicted"/>
<dbReference type="Proteomes" id="UP001379235">
    <property type="component" value="Unassembled WGS sequence"/>
</dbReference>
<gene>
    <name evidence="1" type="ORF">WG900_11360</name>
</gene>
<keyword evidence="2" id="KW-1185">Reference proteome</keyword>
<organism evidence="1 2">
    <name type="scientific">Novosphingobium aquae</name>
    <dbReference type="NCBI Taxonomy" id="3133435"/>
    <lineage>
        <taxon>Bacteria</taxon>
        <taxon>Pseudomonadati</taxon>
        <taxon>Pseudomonadota</taxon>
        <taxon>Alphaproteobacteria</taxon>
        <taxon>Sphingomonadales</taxon>
        <taxon>Sphingomonadaceae</taxon>
        <taxon>Novosphingobium</taxon>
    </lineage>
</organism>
<reference evidence="1 2" key="1">
    <citation type="submission" date="2024-03" db="EMBL/GenBank/DDBJ databases">
        <authorList>
            <person name="Jo J.-H."/>
        </authorList>
    </citation>
    <scope>NUCLEOTIDE SEQUENCE [LARGE SCALE GENOMIC DNA]</scope>
    <source>
        <strain evidence="1 2">AS3R-12</strain>
    </source>
</reference>
<evidence type="ECO:0008006" key="3">
    <source>
        <dbReference type="Google" id="ProtNLM"/>
    </source>
</evidence>
<dbReference type="EMBL" id="JBBHJY010000005">
    <property type="protein sequence ID" value="MEJ6010513.1"/>
    <property type="molecule type" value="Genomic_DNA"/>
</dbReference>
<comment type="caution">
    <text evidence="1">The sequence shown here is derived from an EMBL/GenBank/DDBJ whole genome shotgun (WGS) entry which is preliminary data.</text>
</comment>